<dbReference type="Proteomes" id="UP000053780">
    <property type="component" value="Unassembled WGS sequence"/>
</dbReference>
<proteinExistence type="predicted"/>
<organism evidence="1 2">
    <name type="scientific">Vairimorpha apis BRL 01</name>
    <dbReference type="NCBI Taxonomy" id="1037528"/>
    <lineage>
        <taxon>Eukaryota</taxon>
        <taxon>Fungi</taxon>
        <taxon>Fungi incertae sedis</taxon>
        <taxon>Microsporidia</taxon>
        <taxon>Nosematidae</taxon>
        <taxon>Vairimorpha</taxon>
    </lineage>
</organism>
<dbReference type="VEuPathDB" id="MicrosporidiaDB:NAPIS_ORF00238"/>
<dbReference type="OrthoDB" id="2187603at2759"/>
<accession>T0LCZ6</accession>
<gene>
    <name evidence="1" type="ORF">NAPIS_ORF00238</name>
</gene>
<dbReference type="AlphaFoldDB" id="T0LCZ6"/>
<protein>
    <submittedName>
        <fullName evidence="1">Uncharacterized protein</fullName>
    </submittedName>
</protein>
<keyword evidence="2" id="KW-1185">Reference proteome</keyword>
<evidence type="ECO:0000313" key="1">
    <source>
        <dbReference type="EMBL" id="EQB62179.1"/>
    </source>
</evidence>
<sequence>MTDSLLIYPDISVQVDKNEILEAINNSIHQVTMDLPNIQSNLSLLLNCNLKFNDINDVIHNLCLREINMEILEIICVIYLRSINFNIEYFLNKNSIIEKHNLKKIFNIKTVNKLYIEPLLNQIHIFKDKLTEYNVRMLRFYCTYLLFNKDVMHQFDILYFISYIINYDTLILSNWIKYKPTQVKWDILGLQTIKNFTFTELKYVKSIDLLFDIKLTYVNYKFLDYIIKKTNYNEDFFNLIICSFNQDYDIQNMFNILNKVKGNLFVFNSIIYELMKKDKNTFNTYFINTSNLQNHLNIYKSNINLIKLLKVNNVEIKYLKQLVYDYKNFKLILKKLNNPYILLKELEFTNDQLSIKKLIFLYSYIDISKELFYNIIIQIISKCYKEFNIINKSSNCYNKSNPIPIDSTYIYSIEEKNNCKCILKNISLLIKLFFVYNNSNMSTKFIKKLYKMNKKKFIKYYHIMEPSTLQIKIYKLLKINVIIKDKEHWWNKLIYSKINNINLYAYNQNEEKNIENKTILNDLSLNNMILDDYKYMNYVEFNNTYDSNVSRINNFDSGYIRGLYFKKSHMEFTTESDFFTLNISFLRLEYEEQQTLVQINNLYIYVKQNCLIIYSNSYEKIVKIDDDNKIYLEIKYKKKNITINSTISFKFSLTNNIFIKIGQDFKGCLEKMLFFESVNYDKSRIKNLEGSDLYLKLLRPLEMWCANKCVIGMFVDNVVPYILYKGREIKFYNILCVR</sequence>
<dbReference type="HOGENOM" id="CLU_376016_0_0_1"/>
<reference evidence="1 2" key="1">
    <citation type="journal article" date="2013" name="BMC Genomics">
        <title>Genome sequencing and comparative genomics of honey bee microsporidia, Nosema apis reveal novel insights into host-parasite interactions.</title>
        <authorList>
            <person name="Chen Yp."/>
            <person name="Pettis J.S."/>
            <person name="Zhao Y."/>
            <person name="Liu X."/>
            <person name="Tallon L.J."/>
            <person name="Sadzewicz L.D."/>
            <person name="Li R."/>
            <person name="Zheng H."/>
            <person name="Huang S."/>
            <person name="Zhang X."/>
            <person name="Hamilton M.C."/>
            <person name="Pernal S.F."/>
            <person name="Melathopoulos A.P."/>
            <person name="Yan X."/>
            <person name="Evans J.D."/>
        </authorList>
    </citation>
    <scope>NUCLEOTIDE SEQUENCE [LARGE SCALE GENOMIC DNA]</scope>
    <source>
        <strain evidence="1 2">BRL 01</strain>
    </source>
</reference>
<name>T0LCZ6_9MICR</name>
<dbReference type="EMBL" id="KE646964">
    <property type="protein sequence ID" value="EQB62179.1"/>
    <property type="molecule type" value="Genomic_DNA"/>
</dbReference>
<evidence type="ECO:0000313" key="2">
    <source>
        <dbReference type="Proteomes" id="UP000053780"/>
    </source>
</evidence>